<evidence type="ECO:0000313" key="2">
    <source>
        <dbReference type="Proteomes" id="UP000320176"/>
    </source>
</evidence>
<keyword evidence="2" id="KW-1185">Reference proteome</keyword>
<evidence type="ECO:0000313" key="1">
    <source>
        <dbReference type="EMBL" id="TWU07881.1"/>
    </source>
</evidence>
<protein>
    <submittedName>
        <fullName evidence="1">Uncharacterized protein</fullName>
    </submittedName>
</protein>
<dbReference type="Proteomes" id="UP000320176">
    <property type="component" value="Unassembled WGS sequence"/>
</dbReference>
<name>A0A5C6B8W3_9BACT</name>
<dbReference type="EMBL" id="SJPN01000001">
    <property type="protein sequence ID" value="TWU07881.1"/>
    <property type="molecule type" value="Genomic_DNA"/>
</dbReference>
<gene>
    <name evidence="1" type="ORF">Pla52n_04570</name>
</gene>
<sequence length="66" mass="6894">MLCMTTSGSPDVTAGCTALASSIGFKHSRKRPITSINAGETPPVTVCFRKYQNGLAQPPQQGALSL</sequence>
<accession>A0A5C6B8W3</accession>
<proteinExistence type="predicted"/>
<organism evidence="1 2">
    <name type="scientific">Stieleria varia</name>
    <dbReference type="NCBI Taxonomy" id="2528005"/>
    <lineage>
        <taxon>Bacteria</taxon>
        <taxon>Pseudomonadati</taxon>
        <taxon>Planctomycetota</taxon>
        <taxon>Planctomycetia</taxon>
        <taxon>Pirellulales</taxon>
        <taxon>Pirellulaceae</taxon>
        <taxon>Stieleria</taxon>
    </lineage>
</organism>
<reference evidence="1 2" key="1">
    <citation type="submission" date="2019-02" db="EMBL/GenBank/DDBJ databases">
        <title>Deep-cultivation of Planctomycetes and their phenomic and genomic characterization uncovers novel biology.</title>
        <authorList>
            <person name="Wiegand S."/>
            <person name="Jogler M."/>
            <person name="Boedeker C."/>
            <person name="Pinto D."/>
            <person name="Vollmers J."/>
            <person name="Rivas-Marin E."/>
            <person name="Kohn T."/>
            <person name="Peeters S.H."/>
            <person name="Heuer A."/>
            <person name="Rast P."/>
            <person name="Oberbeckmann S."/>
            <person name="Bunk B."/>
            <person name="Jeske O."/>
            <person name="Meyerdierks A."/>
            <person name="Storesund J.E."/>
            <person name="Kallscheuer N."/>
            <person name="Luecker S."/>
            <person name="Lage O.M."/>
            <person name="Pohl T."/>
            <person name="Merkel B.J."/>
            <person name="Hornburger P."/>
            <person name="Mueller R.-W."/>
            <person name="Bruemmer F."/>
            <person name="Labrenz M."/>
            <person name="Spormann A.M."/>
            <person name="Op Den Camp H."/>
            <person name="Overmann J."/>
            <person name="Amann R."/>
            <person name="Jetten M.S.M."/>
            <person name="Mascher T."/>
            <person name="Medema M.H."/>
            <person name="Devos D.P."/>
            <person name="Kaster A.-K."/>
            <person name="Ovreas L."/>
            <person name="Rohde M."/>
            <person name="Galperin M.Y."/>
            <person name="Jogler C."/>
        </authorList>
    </citation>
    <scope>NUCLEOTIDE SEQUENCE [LARGE SCALE GENOMIC DNA]</scope>
    <source>
        <strain evidence="1 2">Pla52n</strain>
    </source>
</reference>
<dbReference type="AlphaFoldDB" id="A0A5C6B8W3"/>
<comment type="caution">
    <text evidence="1">The sequence shown here is derived from an EMBL/GenBank/DDBJ whole genome shotgun (WGS) entry which is preliminary data.</text>
</comment>